<evidence type="ECO:0000256" key="1">
    <source>
        <dbReference type="SAM" id="MobiDB-lite"/>
    </source>
</evidence>
<name>A0A1X2HVB3_SYNRA</name>
<reference evidence="3 4" key="1">
    <citation type="submission" date="2016-07" db="EMBL/GenBank/DDBJ databases">
        <title>Pervasive Adenine N6-methylation of Active Genes in Fungi.</title>
        <authorList>
            <consortium name="DOE Joint Genome Institute"/>
            <person name="Mondo S.J."/>
            <person name="Dannebaum R.O."/>
            <person name="Kuo R.C."/>
            <person name="Labutti K."/>
            <person name="Haridas S."/>
            <person name="Kuo A."/>
            <person name="Salamov A."/>
            <person name="Ahrendt S.R."/>
            <person name="Lipzen A."/>
            <person name="Sullivan W."/>
            <person name="Andreopoulos W.B."/>
            <person name="Clum A."/>
            <person name="Lindquist E."/>
            <person name="Daum C."/>
            <person name="Ramamoorthy G.K."/>
            <person name="Gryganskyi A."/>
            <person name="Culley D."/>
            <person name="Magnuson J.K."/>
            <person name="James T.Y."/>
            <person name="O'Malley M.A."/>
            <person name="Stajich J.E."/>
            <person name="Spatafora J.W."/>
            <person name="Visel A."/>
            <person name="Grigoriev I.V."/>
        </authorList>
    </citation>
    <scope>NUCLEOTIDE SEQUENCE [LARGE SCALE GENOMIC DNA]</scope>
    <source>
        <strain evidence="3 4">NRRL 2496</strain>
    </source>
</reference>
<evidence type="ECO:0000259" key="2">
    <source>
        <dbReference type="Pfam" id="PF18126"/>
    </source>
</evidence>
<gene>
    <name evidence="3" type="ORF">BCR43DRAFT_520630</name>
</gene>
<dbReference type="InParanoid" id="A0A1X2HVB3"/>
<accession>A0A1X2HVB3</accession>
<protein>
    <recommendedName>
        <fullName evidence="2">Large ribosomal subunit protein mL59 domain-containing protein</fullName>
    </recommendedName>
</protein>
<sequence>MSTISKRVFSKKFLDRLSKPLSEADVKPQLVLNEKTGKSYWRPPQVSLRTQADLRKACIQEGIDPVSMGLPPLAPKKPLRILPNKGEKHERMRGEREQNIRNNLDRMPQIIEAWKEDKLKEASKKKTTMPF</sequence>
<dbReference type="OMA" id="KMPQTIQ"/>
<organism evidence="3 4">
    <name type="scientific">Syncephalastrum racemosum</name>
    <name type="common">Filamentous fungus</name>
    <dbReference type="NCBI Taxonomy" id="13706"/>
    <lineage>
        <taxon>Eukaryota</taxon>
        <taxon>Fungi</taxon>
        <taxon>Fungi incertae sedis</taxon>
        <taxon>Mucoromycota</taxon>
        <taxon>Mucoromycotina</taxon>
        <taxon>Mucoromycetes</taxon>
        <taxon>Mucorales</taxon>
        <taxon>Syncephalastraceae</taxon>
        <taxon>Syncephalastrum</taxon>
    </lineage>
</organism>
<dbReference type="EMBL" id="MCGN01000001">
    <property type="protein sequence ID" value="ORZ03493.1"/>
    <property type="molecule type" value="Genomic_DNA"/>
</dbReference>
<proteinExistence type="predicted"/>
<dbReference type="AlphaFoldDB" id="A0A1X2HVB3"/>
<evidence type="ECO:0000313" key="3">
    <source>
        <dbReference type="EMBL" id="ORZ03493.1"/>
    </source>
</evidence>
<comment type="caution">
    <text evidence="3">The sequence shown here is derived from an EMBL/GenBank/DDBJ whole genome shotgun (WGS) entry which is preliminary data.</text>
</comment>
<feature type="region of interest" description="Disordered" evidence="1">
    <location>
        <begin position="65"/>
        <end position="104"/>
    </location>
</feature>
<dbReference type="Pfam" id="PF18126">
    <property type="entry name" value="Mitoc_mL59"/>
    <property type="match status" value="1"/>
</dbReference>
<dbReference type="InterPro" id="IPR040922">
    <property type="entry name" value="Ribosomal_mL59_dom"/>
</dbReference>
<feature type="domain" description="Large ribosomal subunit protein mL59" evidence="2">
    <location>
        <begin position="18"/>
        <end position="116"/>
    </location>
</feature>
<evidence type="ECO:0000313" key="4">
    <source>
        <dbReference type="Proteomes" id="UP000242180"/>
    </source>
</evidence>
<dbReference type="Proteomes" id="UP000242180">
    <property type="component" value="Unassembled WGS sequence"/>
</dbReference>
<keyword evidence="4" id="KW-1185">Reference proteome</keyword>
<dbReference type="OrthoDB" id="18529at2759"/>
<feature type="compositionally biased region" description="Basic and acidic residues" evidence="1">
    <location>
        <begin position="85"/>
        <end position="99"/>
    </location>
</feature>